<evidence type="ECO:0008006" key="4">
    <source>
        <dbReference type="Google" id="ProtNLM"/>
    </source>
</evidence>
<proteinExistence type="predicted"/>
<protein>
    <recommendedName>
        <fullName evidence="4">BAH domain-containing protein</fullName>
    </recommendedName>
</protein>
<sequence length="852" mass="98823">MEPDNDERYGAFNERMGVVSREESSEMMNKVSDNETSSEEFDDDEISSESFDDDETTSEEFDVNETSSEEFNDEEASSGDVSEDEPDEIVDEPLCNEKMPPINGEFAPYFNNITEALMFCWIQKHNISTHAYDELVDIIHHPQFKNADVVTNIRQFRKYRQRLPLLPIRSRSIHISDKKTSSTSQRIKDMYYLSITDIIWYTLNNPSLFSQMYFGPDQQVERNQKLWHGDLWKESPRFGQASIKINGVIYNSGDFIVYRESATRIGRILAIVRSSGILKIKIQRTLVFNKLPNNLQSNNRRERTHGREVWLLDQNVENATIITDLQTIVRHITITILYENNTNEYSSIIIRKILYKYHGRWKLRNVAYSYQHPSEFAALKDPETNLPVYKLYIDLYYDDLGTFCNVYHTLGGVYIQIGNLPFNKRKQLKNHFVLGFVPFGGKFNKFIEPFIVEMKQLEEGKIMDIQGNQSFVIASLGDVTADLPQGNDLAGVKRHAAAKGCHTCNMTKDSWTSDNVDMSLVSRYHHLTDSQFGEISATQNIVRREEIAAGYGLCIQPSILDELKREKHLQSPHDVYHATAGKVLRFLKITIDALSPEGKSSFIIFWKSFDYPRIWQKLPNPISHINSFMMSDCLRLGMMIPFIFNSDLAVKLWLKCWLLVAKTMKMAFMHSFTDDDYAKLRECLDNERRLLSRTNQKNVDLDLLKCYTTLFALRHLFDGGVNNRFSSSNNALTNLSSHLKRLINDWFITREFFDLDISEDLHEVQSPVDSISKINLKKRISKQKIGEFLPNDHDFRVELALAYHDMGYELAIFGNSYQFYEYVCFLVEDNDTIIQYRLHVGEVVTIMAENDN</sequence>
<dbReference type="EMBL" id="BLAL01000012">
    <property type="protein sequence ID" value="GES74615.1"/>
    <property type="molecule type" value="Genomic_DNA"/>
</dbReference>
<gene>
    <name evidence="2" type="ORF">RCL2_000208400</name>
</gene>
<dbReference type="AlphaFoldDB" id="A0A8H3QBK4"/>
<feature type="region of interest" description="Disordered" evidence="1">
    <location>
        <begin position="1"/>
        <end position="87"/>
    </location>
</feature>
<accession>A0A8H3QBK4</accession>
<evidence type="ECO:0000313" key="2">
    <source>
        <dbReference type="EMBL" id="GES74615.1"/>
    </source>
</evidence>
<dbReference type="Proteomes" id="UP000615446">
    <property type="component" value="Unassembled WGS sequence"/>
</dbReference>
<feature type="compositionally biased region" description="Acidic residues" evidence="1">
    <location>
        <begin position="36"/>
        <end position="87"/>
    </location>
</feature>
<name>A0A8H3QBK4_9GLOM</name>
<evidence type="ECO:0000256" key="1">
    <source>
        <dbReference type="SAM" id="MobiDB-lite"/>
    </source>
</evidence>
<dbReference type="OrthoDB" id="2413584at2759"/>
<evidence type="ECO:0000313" key="3">
    <source>
        <dbReference type="Proteomes" id="UP000615446"/>
    </source>
</evidence>
<organism evidence="2 3">
    <name type="scientific">Rhizophagus clarus</name>
    <dbReference type="NCBI Taxonomy" id="94130"/>
    <lineage>
        <taxon>Eukaryota</taxon>
        <taxon>Fungi</taxon>
        <taxon>Fungi incertae sedis</taxon>
        <taxon>Mucoromycota</taxon>
        <taxon>Glomeromycotina</taxon>
        <taxon>Glomeromycetes</taxon>
        <taxon>Glomerales</taxon>
        <taxon>Glomeraceae</taxon>
        <taxon>Rhizophagus</taxon>
    </lineage>
</organism>
<reference evidence="2" key="1">
    <citation type="submission" date="2019-10" db="EMBL/GenBank/DDBJ databases">
        <title>Conservation and host-specific expression of non-tandemly repeated heterogenous ribosome RNA gene in arbuscular mycorrhizal fungi.</title>
        <authorList>
            <person name="Maeda T."/>
            <person name="Kobayashi Y."/>
            <person name="Nakagawa T."/>
            <person name="Ezawa T."/>
            <person name="Yamaguchi K."/>
            <person name="Bino T."/>
            <person name="Nishimoto Y."/>
            <person name="Shigenobu S."/>
            <person name="Kawaguchi M."/>
        </authorList>
    </citation>
    <scope>NUCLEOTIDE SEQUENCE</scope>
    <source>
        <strain evidence="2">HR1</strain>
    </source>
</reference>
<comment type="caution">
    <text evidence="2">The sequence shown here is derived from an EMBL/GenBank/DDBJ whole genome shotgun (WGS) entry which is preliminary data.</text>
</comment>